<accession>A0A453K8P1</accession>
<evidence type="ECO:0000313" key="3">
    <source>
        <dbReference type="Proteomes" id="UP000015105"/>
    </source>
</evidence>
<name>A0A453K8P1_AEGTS</name>
<dbReference type="Proteomes" id="UP000015105">
    <property type="component" value="Chromosome 5D"/>
</dbReference>
<dbReference type="Gramene" id="AET5Gv20338300.1">
    <property type="protein sequence ID" value="AET5Gv20338300.1"/>
    <property type="gene ID" value="AET5Gv20338300"/>
</dbReference>
<reference evidence="2" key="4">
    <citation type="submission" date="2019-03" db="UniProtKB">
        <authorList>
            <consortium name="EnsemblPlants"/>
        </authorList>
    </citation>
    <scope>IDENTIFICATION</scope>
</reference>
<dbReference type="EnsemblPlants" id="AET5Gv20338300.1">
    <property type="protein sequence ID" value="AET5Gv20338300.1"/>
    <property type="gene ID" value="AET5Gv20338300"/>
</dbReference>
<dbReference type="AlphaFoldDB" id="A0A453K8P1"/>
<protein>
    <submittedName>
        <fullName evidence="2">Uncharacterized protein</fullName>
    </submittedName>
</protein>
<proteinExistence type="predicted"/>
<reference evidence="2" key="3">
    <citation type="journal article" date="2017" name="Nature">
        <title>Genome sequence of the progenitor of the wheat D genome Aegilops tauschii.</title>
        <authorList>
            <person name="Luo M.C."/>
            <person name="Gu Y.Q."/>
            <person name="Puiu D."/>
            <person name="Wang H."/>
            <person name="Twardziok S.O."/>
            <person name="Deal K.R."/>
            <person name="Huo N."/>
            <person name="Zhu T."/>
            <person name="Wang L."/>
            <person name="Wang Y."/>
            <person name="McGuire P.E."/>
            <person name="Liu S."/>
            <person name="Long H."/>
            <person name="Ramasamy R.K."/>
            <person name="Rodriguez J.C."/>
            <person name="Van S.L."/>
            <person name="Yuan L."/>
            <person name="Wang Z."/>
            <person name="Xia Z."/>
            <person name="Xiao L."/>
            <person name="Anderson O.D."/>
            <person name="Ouyang S."/>
            <person name="Liang Y."/>
            <person name="Zimin A.V."/>
            <person name="Pertea G."/>
            <person name="Qi P."/>
            <person name="Bennetzen J.L."/>
            <person name="Dai X."/>
            <person name="Dawson M.W."/>
            <person name="Muller H.G."/>
            <person name="Kugler K."/>
            <person name="Rivarola-Duarte L."/>
            <person name="Spannagl M."/>
            <person name="Mayer K.F.X."/>
            <person name="Lu F.H."/>
            <person name="Bevan M.W."/>
            <person name="Leroy P."/>
            <person name="Li P."/>
            <person name="You F.M."/>
            <person name="Sun Q."/>
            <person name="Liu Z."/>
            <person name="Lyons E."/>
            <person name="Wicker T."/>
            <person name="Salzberg S.L."/>
            <person name="Devos K.M."/>
            <person name="Dvorak J."/>
        </authorList>
    </citation>
    <scope>NUCLEOTIDE SEQUENCE [LARGE SCALE GENOMIC DNA]</scope>
    <source>
        <strain evidence="2">cv. AL8/78</strain>
    </source>
</reference>
<reference evidence="3" key="2">
    <citation type="journal article" date="2017" name="Nat. Plants">
        <title>The Aegilops tauschii genome reveals multiple impacts of transposons.</title>
        <authorList>
            <person name="Zhao G."/>
            <person name="Zou C."/>
            <person name="Li K."/>
            <person name="Wang K."/>
            <person name="Li T."/>
            <person name="Gao L."/>
            <person name="Zhang X."/>
            <person name="Wang H."/>
            <person name="Yang Z."/>
            <person name="Liu X."/>
            <person name="Jiang W."/>
            <person name="Mao L."/>
            <person name="Kong X."/>
            <person name="Jiao Y."/>
            <person name="Jia J."/>
        </authorList>
    </citation>
    <scope>NUCLEOTIDE SEQUENCE [LARGE SCALE GENOMIC DNA]</scope>
    <source>
        <strain evidence="3">cv. AL8/78</strain>
    </source>
</reference>
<evidence type="ECO:0000256" key="1">
    <source>
        <dbReference type="SAM" id="MobiDB-lite"/>
    </source>
</evidence>
<sequence>MQGRNQHAHTGTCLFHQQHTGLLANYYWIESYINSKQTTAQHSATHSGCPRRAHDINNIDSRCVLLRRRRNSPPLDRSASWRRESWPRGWPSSERPTDPKPEMRGNESTGRVVGQRKAGERWWRRLARAARAPICPPPPNGA</sequence>
<organism evidence="2 3">
    <name type="scientific">Aegilops tauschii subsp. strangulata</name>
    <name type="common">Goatgrass</name>
    <dbReference type="NCBI Taxonomy" id="200361"/>
    <lineage>
        <taxon>Eukaryota</taxon>
        <taxon>Viridiplantae</taxon>
        <taxon>Streptophyta</taxon>
        <taxon>Embryophyta</taxon>
        <taxon>Tracheophyta</taxon>
        <taxon>Spermatophyta</taxon>
        <taxon>Magnoliopsida</taxon>
        <taxon>Liliopsida</taxon>
        <taxon>Poales</taxon>
        <taxon>Poaceae</taxon>
        <taxon>BOP clade</taxon>
        <taxon>Pooideae</taxon>
        <taxon>Triticodae</taxon>
        <taxon>Triticeae</taxon>
        <taxon>Triticinae</taxon>
        <taxon>Aegilops</taxon>
    </lineage>
</organism>
<feature type="compositionally biased region" description="Basic and acidic residues" evidence="1">
    <location>
        <begin position="95"/>
        <end position="105"/>
    </location>
</feature>
<reference evidence="2" key="5">
    <citation type="journal article" date="2021" name="G3 (Bethesda)">
        <title>Aegilops tauschii genome assembly Aet v5.0 features greater sequence contiguity and improved annotation.</title>
        <authorList>
            <person name="Wang L."/>
            <person name="Zhu T."/>
            <person name="Rodriguez J.C."/>
            <person name="Deal K.R."/>
            <person name="Dubcovsky J."/>
            <person name="McGuire P.E."/>
            <person name="Lux T."/>
            <person name="Spannagl M."/>
            <person name="Mayer K.F.X."/>
            <person name="Baldrich P."/>
            <person name="Meyers B.C."/>
            <person name="Huo N."/>
            <person name="Gu Y.Q."/>
            <person name="Zhou H."/>
            <person name="Devos K.M."/>
            <person name="Bennetzen J.L."/>
            <person name="Unver T."/>
            <person name="Budak H."/>
            <person name="Gulick P.J."/>
            <person name="Galiba G."/>
            <person name="Kalapos B."/>
            <person name="Nelson D.R."/>
            <person name="Li P."/>
            <person name="You F.M."/>
            <person name="Luo M.C."/>
            <person name="Dvorak J."/>
        </authorList>
    </citation>
    <scope>NUCLEOTIDE SEQUENCE [LARGE SCALE GENOMIC DNA]</scope>
    <source>
        <strain evidence="2">cv. AL8/78</strain>
    </source>
</reference>
<keyword evidence="3" id="KW-1185">Reference proteome</keyword>
<evidence type="ECO:0000313" key="2">
    <source>
        <dbReference type="EnsemblPlants" id="AET5Gv20338300.1"/>
    </source>
</evidence>
<feature type="region of interest" description="Disordered" evidence="1">
    <location>
        <begin position="68"/>
        <end position="119"/>
    </location>
</feature>
<reference evidence="3" key="1">
    <citation type="journal article" date="2014" name="Science">
        <title>Ancient hybridizations among the ancestral genomes of bread wheat.</title>
        <authorList>
            <consortium name="International Wheat Genome Sequencing Consortium,"/>
            <person name="Marcussen T."/>
            <person name="Sandve S.R."/>
            <person name="Heier L."/>
            <person name="Spannagl M."/>
            <person name="Pfeifer M."/>
            <person name="Jakobsen K.S."/>
            <person name="Wulff B.B."/>
            <person name="Steuernagel B."/>
            <person name="Mayer K.F."/>
            <person name="Olsen O.A."/>
        </authorList>
    </citation>
    <scope>NUCLEOTIDE SEQUENCE [LARGE SCALE GENOMIC DNA]</scope>
    <source>
        <strain evidence="3">cv. AL8/78</strain>
    </source>
</reference>